<evidence type="ECO:0000256" key="3">
    <source>
        <dbReference type="ARBA" id="ARBA00012925"/>
    </source>
</evidence>
<evidence type="ECO:0000256" key="5">
    <source>
        <dbReference type="ARBA" id="ARBA00022833"/>
    </source>
</evidence>
<dbReference type="SMART" id="SM00947">
    <property type="entry name" value="Pro_CA"/>
    <property type="match status" value="1"/>
</dbReference>
<evidence type="ECO:0000313" key="8">
    <source>
        <dbReference type="EMBL" id="MEY8769553.1"/>
    </source>
</evidence>
<evidence type="ECO:0000256" key="4">
    <source>
        <dbReference type="ARBA" id="ARBA00022723"/>
    </source>
</evidence>
<dbReference type="EMBL" id="JBGFFX010000002">
    <property type="protein sequence ID" value="MEY8769553.1"/>
    <property type="molecule type" value="Genomic_DNA"/>
</dbReference>
<keyword evidence="5" id="KW-0862">Zinc</keyword>
<dbReference type="Proteomes" id="UP001565243">
    <property type="component" value="Unassembled WGS sequence"/>
</dbReference>
<dbReference type="EC" id="4.2.1.1" evidence="3"/>
<dbReference type="SUPFAM" id="SSF53056">
    <property type="entry name" value="beta-carbonic anhydrase, cab"/>
    <property type="match status" value="1"/>
</dbReference>
<comment type="similarity">
    <text evidence="2">Belongs to the beta-class carbonic anhydrase family.</text>
</comment>
<evidence type="ECO:0000256" key="6">
    <source>
        <dbReference type="ARBA" id="ARBA00023239"/>
    </source>
</evidence>
<keyword evidence="9" id="KW-1185">Reference proteome</keyword>
<name>A0ABV4E3R9_9GAMM</name>
<dbReference type="Gene3D" id="3.40.1050.10">
    <property type="entry name" value="Carbonic anhydrase"/>
    <property type="match status" value="1"/>
</dbReference>
<evidence type="ECO:0000256" key="1">
    <source>
        <dbReference type="ARBA" id="ARBA00001947"/>
    </source>
</evidence>
<dbReference type="InterPro" id="IPR015892">
    <property type="entry name" value="Carbonic_anhydrase_CS"/>
</dbReference>
<proteinExistence type="inferred from homology"/>
<gene>
    <name evidence="8" type="ORF">AB6T85_03745</name>
</gene>
<keyword evidence="6" id="KW-0456">Lyase</keyword>
<dbReference type="InterPro" id="IPR036874">
    <property type="entry name" value="Carbonic_anhydrase_sf"/>
</dbReference>
<comment type="catalytic activity">
    <reaction evidence="7">
        <text>hydrogencarbonate + H(+) = CO2 + H2O</text>
        <dbReference type="Rhea" id="RHEA:10748"/>
        <dbReference type="ChEBI" id="CHEBI:15377"/>
        <dbReference type="ChEBI" id="CHEBI:15378"/>
        <dbReference type="ChEBI" id="CHEBI:16526"/>
        <dbReference type="ChEBI" id="CHEBI:17544"/>
        <dbReference type="EC" id="4.2.1.1"/>
    </reaction>
</comment>
<evidence type="ECO:0000256" key="2">
    <source>
        <dbReference type="ARBA" id="ARBA00006217"/>
    </source>
</evidence>
<evidence type="ECO:0000256" key="7">
    <source>
        <dbReference type="ARBA" id="ARBA00048348"/>
    </source>
</evidence>
<organism evidence="8 9">
    <name type="scientific">Erwinia aeris</name>
    <dbReference type="NCBI Taxonomy" id="3239803"/>
    <lineage>
        <taxon>Bacteria</taxon>
        <taxon>Pseudomonadati</taxon>
        <taxon>Pseudomonadota</taxon>
        <taxon>Gammaproteobacteria</taxon>
        <taxon>Enterobacterales</taxon>
        <taxon>Erwiniaceae</taxon>
        <taxon>Erwinia</taxon>
    </lineage>
</organism>
<dbReference type="InterPro" id="IPR001765">
    <property type="entry name" value="Carbonic_anhydrase"/>
</dbReference>
<keyword evidence="4" id="KW-0479">Metal-binding</keyword>
<dbReference type="PANTHER" id="PTHR11002:SF76">
    <property type="entry name" value="CARBONIC ANHYDRASE"/>
    <property type="match status" value="1"/>
</dbReference>
<accession>A0ABV4E3R9</accession>
<dbReference type="RefSeq" id="WP_369894849.1">
    <property type="nucleotide sequence ID" value="NZ_JBGFFX010000002.1"/>
</dbReference>
<dbReference type="PANTHER" id="PTHR11002">
    <property type="entry name" value="CARBONIC ANHYDRASE"/>
    <property type="match status" value="1"/>
</dbReference>
<dbReference type="Pfam" id="PF00484">
    <property type="entry name" value="Pro_CA"/>
    <property type="match status" value="1"/>
</dbReference>
<dbReference type="PROSITE" id="PS00704">
    <property type="entry name" value="PROK_CO2_ANHYDRASE_1"/>
    <property type="match status" value="1"/>
</dbReference>
<sequence length="200" mass="22525">MKILNRLLAQNRSWAQQQANRDPNYFLNLMAAKPPQALWIGCSDSRVPAEVLTNAHPGELFVHRNIANMVLEEDESLMSVLQYALGHLQIDTLILCGHYDCDGIQAALALQQVNAPLFSDPLTHYLQKLYDSLNDWMAVFQPEMKIATTGKEKLTEYHLMAQAVNLINAWPVKSAIKAGRDIAIYGCVHELHSGYLKRLV</sequence>
<reference evidence="8 9" key="1">
    <citation type="submission" date="2024-07" db="EMBL/GenBank/DDBJ databases">
        <authorList>
            <person name="Hebao G."/>
        </authorList>
    </citation>
    <scope>NUCLEOTIDE SEQUENCE [LARGE SCALE GENOMIC DNA]</scope>
    <source>
        <strain evidence="8 9">ACCC 02193</strain>
    </source>
</reference>
<protein>
    <recommendedName>
        <fullName evidence="3">carbonic anhydrase</fullName>
        <ecNumber evidence="3">4.2.1.1</ecNumber>
    </recommendedName>
</protein>
<comment type="cofactor">
    <cofactor evidence="1">
        <name>Zn(2+)</name>
        <dbReference type="ChEBI" id="CHEBI:29105"/>
    </cofactor>
</comment>
<comment type="caution">
    <text evidence="8">The sequence shown here is derived from an EMBL/GenBank/DDBJ whole genome shotgun (WGS) entry which is preliminary data.</text>
</comment>
<evidence type="ECO:0000313" key="9">
    <source>
        <dbReference type="Proteomes" id="UP001565243"/>
    </source>
</evidence>